<evidence type="ECO:0000256" key="3">
    <source>
        <dbReference type="ARBA" id="ARBA00023163"/>
    </source>
</evidence>
<dbReference type="SMART" id="SM00347">
    <property type="entry name" value="HTH_MARR"/>
    <property type="match status" value="1"/>
</dbReference>
<dbReference type="InterPro" id="IPR036390">
    <property type="entry name" value="WH_DNA-bd_sf"/>
</dbReference>
<proteinExistence type="predicted"/>
<dbReference type="eggNOG" id="COG1846">
    <property type="taxonomic scope" value="Bacteria"/>
</dbReference>
<dbReference type="STRING" id="446470.Snas_5723"/>
<organism evidence="5 6">
    <name type="scientific">Stackebrandtia nassauensis (strain DSM 44728 / CIP 108903 / NRRL B-16338 / NBRC 102104 / LLR-40K-21)</name>
    <dbReference type="NCBI Taxonomy" id="446470"/>
    <lineage>
        <taxon>Bacteria</taxon>
        <taxon>Bacillati</taxon>
        <taxon>Actinomycetota</taxon>
        <taxon>Actinomycetes</taxon>
        <taxon>Glycomycetales</taxon>
        <taxon>Glycomycetaceae</taxon>
        <taxon>Stackebrandtia</taxon>
    </lineage>
</organism>
<feature type="domain" description="HTH marR-type" evidence="4">
    <location>
        <begin position="23"/>
        <end position="158"/>
    </location>
</feature>
<dbReference type="InterPro" id="IPR023187">
    <property type="entry name" value="Tscrpt_reg_MarR-type_CS"/>
</dbReference>
<evidence type="ECO:0000259" key="4">
    <source>
        <dbReference type="PROSITE" id="PS50995"/>
    </source>
</evidence>
<dbReference type="EMBL" id="CP001778">
    <property type="protein sequence ID" value="ADD45353.1"/>
    <property type="molecule type" value="Genomic_DNA"/>
</dbReference>
<sequence length="174" mass="20057">MTDSIDRHIAHWRTELPTLDPLREGVVTRMQMLVRHLQRHREAALAAHPLTSWEYDILWRLRATGPPYHLTPSHLAELLDTHPATLTNRLDRMERNGLVERVHDPSDRRRLLVALTDTGSRAWRDTIGQQDDTERDLLSGLTNPELEQLNDLLRRLVRAAEHDGQPLMPTPSDG</sequence>
<dbReference type="OrthoDB" id="5243957at2"/>
<dbReference type="PANTHER" id="PTHR42756:SF1">
    <property type="entry name" value="TRANSCRIPTIONAL REPRESSOR OF EMRAB OPERON"/>
    <property type="match status" value="1"/>
</dbReference>
<dbReference type="HOGENOM" id="CLU_083287_27_5_11"/>
<dbReference type="PRINTS" id="PR00598">
    <property type="entry name" value="HTHMARR"/>
</dbReference>
<dbReference type="KEGG" id="sna:Snas_5723"/>
<dbReference type="Proteomes" id="UP000000844">
    <property type="component" value="Chromosome"/>
</dbReference>
<dbReference type="GO" id="GO:0003677">
    <property type="term" value="F:DNA binding"/>
    <property type="evidence" value="ECO:0007669"/>
    <property type="project" value="UniProtKB-KW"/>
</dbReference>
<name>D3PY24_STANL</name>
<accession>D3PY24</accession>
<keyword evidence="6" id="KW-1185">Reference proteome</keyword>
<keyword evidence="3" id="KW-0804">Transcription</keyword>
<evidence type="ECO:0000313" key="5">
    <source>
        <dbReference type="EMBL" id="ADD45353.1"/>
    </source>
</evidence>
<dbReference type="InterPro" id="IPR000835">
    <property type="entry name" value="HTH_MarR-typ"/>
</dbReference>
<dbReference type="PROSITE" id="PS01117">
    <property type="entry name" value="HTH_MARR_1"/>
    <property type="match status" value="1"/>
</dbReference>
<dbReference type="InterPro" id="IPR036388">
    <property type="entry name" value="WH-like_DNA-bd_sf"/>
</dbReference>
<reference evidence="5 6" key="1">
    <citation type="journal article" date="2009" name="Stand. Genomic Sci.">
        <title>Complete genome sequence of Stackebrandtia nassauensis type strain (LLR-40K-21).</title>
        <authorList>
            <person name="Munk C."/>
            <person name="Lapidus A."/>
            <person name="Copeland A."/>
            <person name="Jando M."/>
            <person name="Mayilraj S."/>
            <person name="Glavina Del Rio T."/>
            <person name="Nolan M."/>
            <person name="Chen F."/>
            <person name="Lucas S."/>
            <person name="Tice H."/>
            <person name="Cheng J.F."/>
            <person name="Han C."/>
            <person name="Detter J.C."/>
            <person name="Bruce D."/>
            <person name="Goodwin L."/>
            <person name="Chain P."/>
            <person name="Pitluck S."/>
            <person name="Goker M."/>
            <person name="Ovchinikova G."/>
            <person name="Pati A."/>
            <person name="Ivanova N."/>
            <person name="Mavromatis K."/>
            <person name="Chen A."/>
            <person name="Palaniappan K."/>
            <person name="Land M."/>
            <person name="Hauser L."/>
            <person name="Chang Y.J."/>
            <person name="Jeffries C.D."/>
            <person name="Bristow J."/>
            <person name="Eisen J.A."/>
            <person name="Markowitz V."/>
            <person name="Hugenholtz P."/>
            <person name="Kyrpides N.C."/>
            <person name="Klenk H.P."/>
        </authorList>
    </citation>
    <scope>NUCLEOTIDE SEQUENCE [LARGE SCALE GENOMIC DNA]</scope>
    <source>
        <strain evidence="6">DSM 44728 / CIP 108903 / NRRL B-16338 / NBRC 102104 / LLR-40K-21</strain>
    </source>
</reference>
<dbReference type="AlphaFoldDB" id="D3PY24"/>
<dbReference type="SUPFAM" id="SSF46785">
    <property type="entry name" value="Winged helix' DNA-binding domain"/>
    <property type="match status" value="1"/>
</dbReference>
<keyword evidence="1" id="KW-0805">Transcription regulation</keyword>
<gene>
    <name evidence="5" type="ordered locus">Snas_5723</name>
</gene>
<dbReference type="PANTHER" id="PTHR42756">
    <property type="entry name" value="TRANSCRIPTIONAL REGULATOR, MARR"/>
    <property type="match status" value="1"/>
</dbReference>
<dbReference type="Pfam" id="PF01047">
    <property type="entry name" value="MarR"/>
    <property type="match status" value="1"/>
</dbReference>
<keyword evidence="2" id="KW-0238">DNA-binding</keyword>
<dbReference type="RefSeq" id="WP_013020924.1">
    <property type="nucleotide sequence ID" value="NC_013947.1"/>
</dbReference>
<dbReference type="Gene3D" id="1.10.10.10">
    <property type="entry name" value="Winged helix-like DNA-binding domain superfamily/Winged helix DNA-binding domain"/>
    <property type="match status" value="1"/>
</dbReference>
<protein>
    <submittedName>
        <fullName evidence="5">Transcriptional regulator, MarR family</fullName>
    </submittedName>
</protein>
<dbReference type="PROSITE" id="PS50995">
    <property type="entry name" value="HTH_MARR_2"/>
    <property type="match status" value="1"/>
</dbReference>
<evidence type="ECO:0000256" key="2">
    <source>
        <dbReference type="ARBA" id="ARBA00023125"/>
    </source>
</evidence>
<evidence type="ECO:0000313" key="6">
    <source>
        <dbReference type="Proteomes" id="UP000000844"/>
    </source>
</evidence>
<evidence type="ECO:0000256" key="1">
    <source>
        <dbReference type="ARBA" id="ARBA00023015"/>
    </source>
</evidence>
<dbReference type="GO" id="GO:0003700">
    <property type="term" value="F:DNA-binding transcription factor activity"/>
    <property type="evidence" value="ECO:0007669"/>
    <property type="project" value="InterPro"/>
</dbReference>